<feature type="signal peptide" evidence="1">
    <location>
        <begin position="1"/>
        <end position="20"/>
    </location>
</feature>
<proteinExistence type="predicted"/>
<organism evidence="2 3">
    <name type="scientific">Streptosporangium lutulentum</name>
    <dbReference type="NCBI Taxonomy" id="1461250"/>
    <lineage>
        <taxon>Bacteria</taxon>
        <taxon>Bacillati</taxon>
        <taxon>Actinomycetota</taxon>
        <taxon>Actinomycetes</taxon>
        <taxon>Streptosporangiales</taxon>
        <taxon>Streptosporangiaceae</taxon>
        <taxon>Streptosporangium</taxon>
    </lineage>
</organism>
<evidence type="ECO:0000256" key="1">
    <source>
        <dbReference type="SAM" id="SignalP"/>
    </source>
</evidence>
<name>A0ABT9QA24_9ACTN</name>
<keyword evidence="1" id="KW-0732">Signal</keyword>
<keyword evidence="3" id="KW-1185">Reference proteome</keyword>
<accession>A0ABT9QA24</accession>
<gene>
    <name evidence="2" type="ORF">J2853_002780</name>
</gene>
<dbReference type="RefSeq" id="WP_307557832.1">
    <property type="nucleotide sequence ID" value="NZ_JAUSQU010000001.1"/>
</dbReference>
<evidence type="ECO:0000313" key="2">
    <source>
        <dbReference type="EMBL" id="MDP9843569.1"/>
    </source>
</evidence>
<feature type="chain" id="PRO_5046942683" evidence="1">
    <location>
        <begin position="21"/>
        <end position="339"/>
    </location>
</feature>
<protein>
    <submittedName>
        <fullName evidence="2">Uncharacterized protein</fullName>
    </submittedName>
</protein>
<evidence type="ECO:0000313" key="3">
    <source>
        <dbReference type="Proteomes" id="UP001225356"/>
    </source>
</evidence>
<dbReference type="EMBL" id="JAUSQU010000001">
    <property type="protein sequence ID" value="MDP9843569.1"/>
    <property type="molecule type" value="Genomic_DNA"/>
</dbReference>
<comment type="caution">
    <text evidence="2">The sequence shown here is derived from an EMBL/GenBank/DDBJ whole genome shotgun (WGS) entry which is preliminary data.</text>
</comment>
<dbReference type="Proteomes" id="UP001225356">
    <property type="component" value="Unassembled WGS sequence"/>
</dbReference>
<sequence>MRLLLLSLLLLPFLAAPAQAAALPGGKAYFVVALGHLRATSHSNWVSLGSYTFGMNGSVSAVVYHWSQTTPVRRAGTGTVPSGDCSQPVSTAAPTLVRPCEVLTAGGFMGAPNQSRTGTFGVADGVVTINWTDTQGGSQQWYVTDGPGMAGLTYKYDTKAQQYGQGYGFGSNSPFTERRAMSSVRSFPGTLKQDLKTWAHDQLGSSTGQTWTHTAYTTCTTTTWCLTYRQPNSSAVCQESGCPGYGGTPGGGGDSSLQNYVVKVSSYDRRDTYWHWCTCLAKVRSESCYTGNSHVKPMLQIIDDDGAFHGWVGAEASFSSVGAVSGDMLGVFRITHFRP</sequence>
<reference evidence="2 3" key="1">
    <citation type="submission" date="2023-07" db="EMBL/GenBank/DDBJ databases">
        <title>Sequencing the genomes of 1000 actinobacteria strains.</title>
        <authorList>
            <person name="Klenk H.-P."/>
        </authorList>
    </citation>
    <scope>NUCLEOTIDE SEQUENCE [LARGE SCALE GENOMIC DNA]</scope>
    <source>
        <strain evidence="2 3">DSM 46740</strain>
    </source>
</reference>